<name>A0A397SFR0_9GLOM</name>
<accession>A0A397SFR0</accession>
<dbReference type="EMBL" id="QKYT01000474">
    <property type="protein sequence ID" value="RIA84690.1"/>
    <property type="molecule type" value="Genomic_DNA"/>
</dbReference>
<dbReference type="EMBL" id="QKYT01000465">
    <property type="protein sequence ID" value="RIA84848.1"/>
    <property type="molecule type" value="Genomic_DNA"/>
</dbReference>
<gene>
    <name evidence="3" type="ORF">C1645_740034</name>
    <name evidence="2" type="ORF">C1645_742038</name>
    <name evidence="1" type="ORF">C1645_742148</name>
</gene>
<dbReference type="OrthoDB" id="2440612at2759"/>
<reference evidence="2 4" key="1">
    <citation type="submission" date="2018-06" db="EMBL/GenBank/DDBJ databases">
        <title>Comparative genomics reveals the genomic features of Rhizophagus irregularis, R. cerebriforme, R. diaphanum and Gigaspora rosea, and their symbiotic lifestyle signature.</title>
        <authorList>
            <person name="Morin E."/>
            <person name="San Clemente H."/>
            <person name="Chen E.C.H."/>
            <person name="De La Providencia I."/>
            <person name="Hainaut M."/>
            <person name="Kuo A."/>
            <person name="Kohler A."/>
            <person name="Murat C."/>
            <person name="Tang N."/>
            <person name="Roy S."/>
            <person name="Loubradou J."/>
            <person name="Henrissat B."/>
            <person name="Grigoriev I.V."/>
            <person name="Corradi N."/>
            <person name="Roux C."/>
            <person name="Martin F.M."/>
        </authorList>
    </citation>
    <scope>NUCLEOTIDE SEQUENCE [LARGE SCALE GENOMIC DNA]</scope>
    <source>
        <strain evidence="2 4">DAOM 227022</strain>
    </source>
</reference>
<evidence type="ECO:0000313" key="1">
    <source>
        <dbReference type="EMBL" id="RIA84690.1"/>
    </source>
</evidence>
<organism evidence="2 4">
    <name type="scientific">Glomus cerebriforme</name>
    <dbReference type="NCBI Taxonomy" id="658196"/>
    <lineage>
        <taxon>Eukaryota</taxon>
        <taxon>Fungi</taxon>
        <taxon>Fungi incertae sedis</taxon>
        <taxon>Mucoromycota</taxon>
        <taxon>Glomeromycotina</taxon>
        <taxon>Glomeromycetes</taxon>
        <taxon>Glomerales</taxon>
        <taxon>Glomeraceae</taxon>
        <taxon>Glomus</taxon>
    </lineage>
</organism>
<protein>
    <submittedName>
        <fullName evidence="2">Uncharacterized protein</fullName>
    </submittedName>
</protein>
<proteinExistence type="predicted"/>
<comment type="caution">
    <text evidence="2">The sequence shown here is derived from an EMBL/GenBank/DDBJ whole genome shotgun (WGS) entry which is preliminary data.</text>
</comment>
<evidence type="ECO:0000313" key="4">
    <source>
        <dbReference type="Proteomes" id="UP000265703"/>
    </source>
</evidence>
<dbReference type="Proteomes" id="UP000265703">
    <property type="component" value="Unassembled WGS sequence"/>
</dbReference>
<evidence type="ECO:0000313" key="2">
    <source>
        <dbReference type="EMBL" id="RIA84848.1"/>
    </source>
</evidence>
<dbReference type="STRING" id="658196.A0A397SFR0"/>
<dbReference type="AlphaFoldDB" id="A0A397SFR0"/>
<dbReference type="EMBL" id="QKYT01000304">
    <property type="protein sequence ID" value="RIA87523.1"/>
    <property type="molecule type" value="Genomic_DNA"/>
</dbReference>
<sequence>MDAETLVHLDHIKELEELQDLIGKLNLDNPFTAENFVQYDNSELTTEMISDEEILKVVLPNSQEKEVDELVSDPLPPIHHGEAIEFYDKIILYLEQQEINFNMKKEEVKFIKKLKKDALKQQFISAKQTILDNFINIA</sequence>
<keyword evidence="4" id="KW-1185">Reference proteome</keyword>
<evidence type="ECO:0000313" key="3">
    <source>
        <dbReference type="EMBL" id="RIA87523.1"/>
    </source>
</evidence>